<organism evidence="7 8">
    <name type="scientific">Caenorhabditis tropicalis</name>
    <dbReference type="NCBI Taxonomy" id="1561998"/>
    <lineage>
        <taxon>Eukaryota</taxon>
        <taxon>Metazoa</taxon>
        <taxon>Ecdysozoa</taxon>
        <taxon>Nematoda</taxon>
        <taxon>Chromadorea</taxon>
        <taxon>Rhabditida</taxon>
        <taxon>Rhabditina</taxon>
        <taxon>Rhabditomorpha</taxon>
        <taxon>Rhabditoidea</taxon>
        <taxon>Rhabditidae</taxon>
        <taxon>Peloderinae</taxon>
        <taxon>Caenorhabditis</taxon>
    </lineage>
</organism>
<dbReference type="Proteomes" id="UP000095282">
    <property type="component" value="Unplaced"/>
</dbReference>
<evidence type="ECO:0000256" key="2">
    <source>
        <dbReference type="ARBA" id="ARBA00022676"/>
    </source>
</evidence>
<evidence type="ECO:0000256" key="4">
    <source>
        <dbReference type="ARBA" id="ARBA00023136"/>
    </source>
</evidence>
<proteinExistence type="predicted"/>
<protein>
    <submittedName>
        <fullName evidence="8">DUF2939 domain-containing protein</fullName>
    </submittedName>
</protein>
<evidence type="ECO:0000256" key="1">
    <source>
        <dbReference type="ARBA" id="ARBA00004606"/>
    </source>
</evidence>
<dbReference type="AlphaFoldDB" id="A0A1I7V016"/>
<keyword evidence="3" id="KW-0808">Transferase</keyword>
<sequence>MKSVKAVIDRRILIPLTVILLIGVVYINLPMHVKVSIDNYDPTISDKKLIRIYSNMIDALRKPKRNSNLYRKRPETEHVDCGKVLRKDKNNDVIIKSIYEIERIFEIFGGANDVNIVKEIGERRVSGLKWDPMSMKLFRNESLIDRKVLLEPMKVVSGSVQSSWSRAAVKWLIEDVDLTIAINQFNKTVISDYLEFRKT</sequence>
<keyword evidence="6" id="KW-1133">Transmembrane helix</keyword>
<dbReference type="GO" id="GO:0016757">
    <property type="term" value="F:glycosyltransferase activity"/>
    <property type="evidence" value="ECO:0007669"/>
    <property type="project" value="UniProtKB-KW"/>
</dbReference>
<dbReference type="InterPro" id="IPR003406">
    <property type="entry name" value="Glyco_trans_14"/>
</dbReference>
<keyword evidence="7" id="KW-1185">Reference proteome</keyword>
<keyword evidence="5" id="KW-0325">Glycoprotein</keyword>
<evidence type="ECO:0000256" key="5">
    <source>
        <dbReference type="ARBA" id="ARBA00023180"/>
    </source>
</evidence>
<dbReference type="WBParaSite" id="Csp11.Scaffold630.g21049.t2">
    <property type="protein sequence ID" value="Csp11.Scaffold630.g21049.t2"/>
    <property type="gene ID" value="Csp11.Scaffold630.g21049"/>
</dbReference>
<dbReference type="Pfam" id="PF02485">
    <property type="entry name" value="Branch"/>
    <property type="match status" value="1"/>
</dbReference>
<keyword evidence="4 6" id="KW-0472">Membrane</keyword>
<evidence type="ECO:0000256" key="6">
    <source>
        <dbReference type="SAM" id="Phobius"/>
    </source>
</evidence>
<accession>A0A1I7V016</accession>
<evidence type="ECO:0000313" key="7">
    <source>
        <dbReference type="Proteomes" id="UP000095282"/>
    </source>
</evidence>
<evidence type="ECO:0000313" key="8">
    <source>
        <dbReference type="WBParaSite" id="Csp11.Scaffold630.g21049.t2"/>
    </source>
</evidence>
<evidence type="ECO:0000256" key="3">
    <source>
        <dbReference type="ARBA" id="ARBA00022679"/>
    </source>
</evidence>
<reference evidence="8" key="1">
    <citation type="submission" date="2016-11" db="UniProtKB">
        <authorList>
            <consortium name="WormBaseParasite"/>
        </authorList>
    </citation>
    <scope>IDENTIFICATION</scope>
</reference>
<dbReference type="PANTHER" id="PTHR46671:SF4">
    <property type="entry name" value="EGF-LIKE DOMAIN-CONTAINING PROTEIN-RELATED"/>
    <property type="match status" value="1"/>
</dbReference>
<keyword evidence="6" id="KW-0812">Transmembrane</keyword>
<name>A0A1I7V016_9PELO</name>
<feature type="transmembrane region" description="Helical" evidence="6">
    <location>
        <begin position="12"/>
        <end position="29"/>
    </location>
</feature>
<keyword evidence="2" id="KW-0328">Glycosyltransferase</keyword>
<dbReference type="GO" id="GO:0016020">
    <property type="term" value="C:membrane"/>
    <property type="evidence" value="ECO:0007669"/>
    <property type="project" value="UniProtKB-SubCell"/>
</dbReference>
<comment type="subcellular location">
    <subcellularLocation>
        <location evidence="1">Membrane</location>
        <topology evidence="1">Single-pass type II membrane protein</topology>
    </subcellularLocation>
</comment>
<dbReference type="STRING" id="1561998.A0A1I7V016"/>
<dbReference type="PANTHER" id="PTHR46671">
    <property type="entry name" value="PROTEIN CBG11221"/>
    <property type="match status" value="1"/>
</dbReference>